<dbReference type="AlphaFoldDB" id="A0A140JYB1"/>
<proteinExistence type="predicted"/>
<evidence type="ECO:0008006" key="4">
    <source>
        <dbReference type="Google" id="ProtNLM"/>
    </source>
</evidence>
<protein>
    <recommendedName>
        <fullName evidence="4">YfiC protein</fullName>
    </recommendedName>
</protein>
<organism evidence="3">
    <name type="scientific">Escherichia coli O119:H6</name>
    <dbReference type="NCBI Taxonomy" id="397448"/>
    <lineage>
        <taxon>Bacteria</taxon>
        <taxon>Pseudomonadati</taxon>
        <taxon>Pseudomonadota</taxon>
        <taxon>Gammaproteobacteria</taxon>
        <taxon>Enterobacterales</taxon>
        <taxon>Enterobacteriaceae</taxon>
        <taxon>Escherichia</taxon>
    </lineage>
</organism>
<reference evidence="3" key="1">
    <citation type="journal article" date="2016" name="Int. J. Med. Microbiol.">
        <title>Genetic relatedness and virulence properties of enteropathogenic Escherichia coli strains of serotype O119:H6 expressing localized adherence or localized and aggregative adherence-like patterns on HeLa cells.</title>
        <authorList>
            <person name="Garcia B.G."/>
            <person name="Ooka T."/>
            <person name="Gotoh Y."/>
            <person name="Vieira M.A.M."/>
            <person name="Yamamoto D."/>
            <person name="Ogura Y."/>
            <person name="Girao D.M."/>
            <person name="Sampaio S.C.F."/>
            <person name="Bonfim Melo A."/>
            <person name="Irino K."/>
            <person name="Hayashi T."/>
            <person name="Gomes T.A.T."/>
        </authorList>
    </citation>
    <scope>NUCLEOTIDE SEQUENCE</scope>
    <source>
        <strain evidence="3">EC404/03</strain>
        <plasmid evidence="3">pEC404/03-1</plasmid>
    </source>
</reference>
<gene>
    <name evidence="3" type="ORF">EPECO119H6_pEC404/03-1-084</name>
</gene>
<name>A0A140JYB1_ECOLX</name>
<geneLocation type="plasmid" evidence="3">
    <name>pEC404/03-1</name>
</geneLocation>
<feature type="region of interest" description="Disordered" evidence="1">
    <location>
        <begin position="105"/>
        <end position="129"/>
    </location>
</feature>
<evidence type="ECO:0000256" key="2">
    <source>
        <dbReference type="SAM" id="Phobius"/>
    </source>
</evidence>
<keyword evidence="2" id="KW-0812">Transmembrane</keyword>
<evidence type="ECO:0000313" key="3">
    <source>
        <dbReference type="EMBL" id="BAU62088.1"/>
    </source>
</evidence>
<evidence type="ECO:0000256" key="1">
    <source>
        <dbReference type="SAM" id="MobiDB-lite"/>
    </source>
</evidence>
<keyword evidence="2" id="KW-0472">Membrane</keyword>
<sequence>MLTASKENEMKSIYLKSVLAFIFVGVMAMLICGLFYNDYLEQQPATPEQLTEITQDTPCAAETFKEAIKSDTSDYQPEPLSLGKAKKLASACRERNEMAEVKRVRENERNKIREKQLQALNDAHSAKEH</sequence>
<feature type="transmembrane region" description="Helical" evidence="2">
    <location>
        <begin position="12"/>
        <end position="36"/>
    </location>
</feature>
<accession>A0A140JYB1</accession>
<keyword evidence="2" id="KW-1133">Transmembrane helix</keyword>
<dbReference type="EMBL" id="AP014804">
    <property type="protein sequence ID" value="BAU62088.1"/>
    <property type="molecule type" value="Genomic_DNA"/>
</dbReference>
<feature type="compositionally biased region" description="Basic and acidic residues" evidence="1">
    <location>
        <begin position="105"/>
        <end position="116"/>
    </location>
</feature>
<keyword evidence="3" id="KW-0614">Plasmid</keyword>